<dbReference type="Proteomes" id="UP000887565">
    <property type="component" value="Unplaced"/>
</dbReference>
<dbReference type="Gene3D" id="1.10.150.50">
    <property type="entry name" value="Transcription Factor, Ets-1"/>
    <property type="match status" value="2"/>
</dbReference>
<evidence type="ECO:0000256" key="3">
    <source>
        <dbReference type="ARBA" id="ARBA00022737"/>
    </source>
</evidence>
<proteinExistence type="predicted"/>
<dbReference type="AlphaFoldDB" id="A0A915KQ58"/>
<dbReference type="InterPro" id="IPR039184">
    <property type="entry name" value="SARM1"/>
</dbReference>
<keyword evidence="3" id="KW-0677">Repeat</keyword>
<dbReference type="GO" id="GO:0003953">
    <property type="term" value="F:NAD+ nucleosidase activity"/>
    <property type="evidence" value="ECO:0007669"/>
    <property type="project" value="InterPro"/>
</dbReference>
<dbReference type="Pfam" id="PF07647">
    <property type="entry name" value="SAM_2"/>
    <property type="match status" value="2"/>
</dbReference>
<comment type="subcellular location">
    <subcellularLocation>
        <location evidence="1">Cytoplasm</location>
    </subcellularLocation>
</comment>
<dbReference type="GO" id="GO:0034128">
    <property type="term" value="P:negative regulation of MyD88-independent toll-like receptor signaling pathway"/>
    <property type="evidence" value="ECO:0007669"/>
    <property type="project" value="InterPro"/>
</dbReference>
<name>A0A915KQ58_ROMCU</name>
<dbReference type="GO" id="GO:0030425">
    <property type="term" value="C:dendrite"/>
    <property type="evidence" value="ECO:0007669"/>
    <property type="project" value="TreeGrafter"/>
</dbReference>
<dbReference type="PANTHER" id="PTHR22998">
    <property type="entry name" value="SARM1"/>
    <property type="match status" value="1"/>
</dbReference>
<evidence type="ECO:0000259" key="5">
    <source>
        <dbReference type="PROSITE" id="PS50105"/>
    </source>
</evidence>
<dbReference type="InterPro" id="IPR001660">
    <property type="entry name" value="SAM"/>
</dbReference>
<keyword evidence="6" id="KW-1185">Reference proteome</keyword>
<feature type="domain" description="SAM" evidence="5">
    <location>
        <begin position="458"/>
        <end position="522"/>
    </location>
</feature>
<accession>A0A915KQ58</accession>
<dbReference type="PROSITE" id="PS50105">
    <property type="entry name" value="SAM_DOMAIN"/>
    <property type="match status" value="2"/>
</dbReference>
<evidence type="ECO:0000256" key="4">
    <source>
        <dbReference type="ARBA" id="ARBA00022801"/>
    </source>
</evidence>
<keyword evidence="2" id="KW-0963">Cytoplasm</keyword>
<keyword evidence="4" id="KW-0378">Hydrolase</keyword>
<feature type="domain" description="SAM" evidence="5">
    <location>
        <begin position="528"/>
        <end position="594"/>
    </location>
</feature>
<evidence type="ECO:0000313" key="6">
    <source>
        <dbReference type="Proteomes" id="UP000887565"/>
    </source>
</evidence>
<dbReference type="GO" id="GO:0048678">
    <property type="term" value="P:response to axon injury"/>
    <property type="evidence" value="ECO:0007669"/>
    <property type="project" value="InterPro"/>
</dbReference>
<dbReference type="PANTHER" id="PTHR22998:SF1">
    <property type="entry name" value="NAD(+) HYDROLASE SARM1"/>
    <property type="match status" value="1"/>
</dbReference>
<protein>
    <submittedName>
        <fullName evidence="7">SAM domain-containing protein</fullName>
    </submittedName>
</protein>
<dbReference type="SMART" id="SM00454">
    <property type="entry name" value="SAM"/>
    <property type="match status" value="2"/>
</dbReference>
<evidence type="ECO:0000313" key="7">
    <source>
        <dbReference type="WBParaSite" id="nRc.2.0.1.t41017-RA"/>
    </source>
</evidence>
<dbReference type="WBParaSite" id="nRc.2.0.1.t41017-RA">
    <property type="protein sequence ID" value="nRc.2.0.1.t41017-RA"/>
    <property type="gene ID" value="nRc.2.0.1.g41017"/>
</dbReference>
<dbReference type="InterPro" id="IPR013761">
    <property type="entry name" value="SAM/pointed_sf"/>
</dbReference>
<dbReference type="GO" id="GO:0005737">
    <property type="term" value="C:cytoplasm"/>
    <property type="evidence" value="ECO:0007669"/>
    <property type="project" value="UniProtKB-SubCell"/>
</dbReference>
<dbReference type="GO" id="GO:0035591">
    <property type="term" value="F:signaling adaptor activity"/>
    <property type="evidence" value="ECO:0007669"/>
    <property type="project" value="InterPro"/>
</dbReference>
<dbReference type="SUPFAM" id="SSF47769">
    <property type="entry name" value="SAM/Pointed domain"/>
    <property type="match status" value="2"/>
</dbReference>
<evidence type="ECO:0000256" key="1">
    <source>
        <dbReference type="ARBA" id="ARBA00004496"/>
    </source>
</evidence>
<reference evidence="7" key="1">
    <citation type="submission" date="2022-11" db="UniProtKB">
        <authorList>
            <consortium name="WormBaseParasite"/>
        </authorList>
    </citation>
    <scope>IDENTIFICATION</scope>
</reference>
<sequence length="602" mass="69598">MYVRSGMTEKALKVSTGRLFLGHPVDDKSLQHREDMLRTTSSDYQLGAEIPSPPVILNSPEDPQPLINSIDKEKVEQQHQKIRHNRSQKPSGHVLLWNNSRQKLQASCRSRLSPSFGNPVAERKISAAGFYRKIDAVWRMLNGPEVTVNEISKMNGFRKVEQIIVEAKKSCLLNRGNVDLLTTYLSTLGILDQCIDYFLNSAQVDEIASIFDQILNAKNVDYLFKKGKLNSIVKFFLSSPNFPDDRIMSIFETISQSSIGCEILLQEKSNFLEFLWNSSMQNTNNEILLGFAVIIFTNFALFNGEKFSDFVSKNNVLDILSQKSYEDPANRHHIYLLLSILICQNYVHFSNLESFTTLLCCYLEESQFQDLFKRDYEEKFCKIGESIGYFCELITKAADLNLTNVRNLFQTHCCILRHHTDSILDIRDIFKKYNILIGKVSPDANSEKQVVDTPVFQWSCDKVCRWLNKVGFENYVRIFKEHQIDGDLLLSMNQYFLENEFAMTSSFDRMRFIRELESLMIATDYTIIDDSALDMWLTNIDPQLSVYTYRMVKKGLDRKTVPFLNDSLLIETFGVLNPIHRKKILKSIHHHQNEFSANKLFL</sequence>
<organism evidence="6 7">
    <name type="scientific">Romanomermis culicivorax</name>
    <name type="common">Nematode worm</name>
    <dbReference type="NCBI Taxonomy" id="13658"/>
    <lineage>
        <taxon>Eukaryota</taxon>
        <taxon>Metazoa</taxon>
        <taxon>Ecdysozoa</taxon>
        <taxon>Nematoda</taxon>
        <taxon>Enoplea</taxon>
        <taxon>Dorylaimia</taxon>
        <taxon>Mermithida</taxon>
        <taxon>Mermithoidea</taxon>
        <taxon>Mermithidae</taxon>
        <taxon>Romanomermis</taxon>
    </lineage>
</organism>
<evidence type="ECO:0000256" key="2">
    <source>
        <dbReference type="ARBA" id="ARBA00022490"/>
    </source>
</evidence>